<gene>
    <name evidence="1" type="ORF">ANASTE_02347</name>
</gene>
<protein>
    <recommendedName>
        <fullName evidence="3">Arylsulfotransferase N-terminal domain-containing protein</fullName>
    </recommendedName>
</protein>
<dbReference type="HOGENOM" id="CLU_1955037_0_0_9"/>
<evidence type="ECO:0000313" key="1">
    <source>
        <dbReference type="EMBL" id="EDS72616.1"/>
    </source>
</evidence>
<organism evidence="1 2">
    <name type="scientific">Anaerofustis stercorihominis DSM 17244</name>
    <dbReference type="NCBI Taxonomy" id="445971"/>
    <lineage>
        <taxon>Bacteria</taxon>
        <taxon>Bacillati</taxon>
        <taxon>Bacillota</taxon>
        <taxon>Clostridia</taxon>
        <taxon>Eubacteriales</taxon>
        <taxon>Eubacteriaceae</taxon>
        <taxon>Anaerofustis</taxon>
    </lineage>
</organism>
<dbReference type="AlphaFoldDB" id="B1CAA5"/>
<reference evidence="1" key="1">
    <citation type="submission" date="2008-01" db="EMBL/GenBank/DDBJ databases">
        <authorList>
            <person name="Fulton L."/>
            <person name="Clifton S."/>
            <person name="Fulton B."/>
            <person name="Xu J."/>
            <person name="Minx P."/>
            <person name="Pepin K.H."/>
            <person name="Johnson M."/>
            <person name="Thiruvilangam P."/>
            <person name="Bhonagiri V."/>
            <person name="Nash W.E."/>
            <person name="Mardis E.R."/>
            <person name="Wilson R.K."/>
        </authorList>
    </citation>
    <scope>NUCLEOTIDE SEQUENCE [LARGE SCALE GENOMIC DNA]</scope>
    <source>
        <strain evidence="1">DSM 17244</strain>
    </source>
</reference>
<evidence type="ECO:0000313" key="2">
    <source>
        <dbReference type="Proteomes" id="UP000005178"/>
    </source>
</evidence>
<evidence type="ECO:0008006" key="3">
    <source>
        <dbReference type="Google" id="ProtNLM"/>
    </source>
</evidence>
<proteinExistence type="predicted"/>
<reference evidence="1" key="2">
    <citation type="submission" date="2013-08" db="EMBL/GenBank/DDBJ databases">
        <title>Draft genome sequence of Anaerofustis stercorihominis (DSM 17244).</title>
        <authorList>
            <person name="Sudarsanam P."/>
            <person name="Ley R."/>
            <person name="Guruge J."/>
            <person name="Turnbaugh P.J."/>
            <person name="Mahowald M."/>
            <person name="Liep D."/>
            <person name="Gordon J."/>
        </authorList>
    </citation>
    <scope>NUCLEOTIDE SEQUENCE</scope>
    <source>
        <strain evidence="1">DSM 17244</strain>
    </source>
</reference>
<dbReference type="STRING" id="445971.ANASTE_02347"/>
<name>B1CAA5_9FIRM</name>
<accession>B1CAA5</accession>
<comment type="caution">
    <text evidence="1">The sequence shown here is derived from an EMBL/GenBank/DDBJ whole genome shotgun (WGS) entry which is preliminary data.</text>
</comment>
<sequence>MIPKGLPGEGNLLVFDNGGWAGYGVPNPGSKNGSKNAIRDYSRVIEFNPVTLEIEWQVTPKELGHAIPTDASKFYSPYVSSAQRLPNGNTLIDEGSDGRLIEVTKDHEIVWEWISPYYTHNEEGQKII</sequence>
<keyword evidence="2" id="KW-1185">Reference proteome</keyword>
<dbReference type="eggNOG" id="COG0526">
    <property type="taxonomic scope" value="Bacteria"/>
</dbReference>
<dbReference type="Proteomes" id="UP000005178">
    <property type="component" value="Unassembled WGS sequence"/>
</dbReference>
<dbReference type="EMBL" id="ABIL02000006">
    <property type="protein sequence ID" value="EDS72616.1"/>
    <property type="molecule type" value="Genomic_DNA"/>
</dbReference>